<reference evidence="3" key="1">
    <citation type="submission" date="2016-10" db="EMBL/GenBank/DDBJ databases">
        <authorList>
            <person name="Varghese N."/>
            <person name="Submissions S."/>
        </authorList>
    </citation>
    <scope>NUCLEOTIDE SEQUENCE [LARGE SCALE GENOMIC DNA]</scope>
    <source>
        <strain evidence="3">CGMCC 4.5579</strain>
    </source>
</reference>
<dbReference type="EMBL" id="FOWW01000003">
    <property type="protein sequence ID" value="SFP71279.1"/>
    <property type="molecule type" value="Genomic_DNA"/>
</dbReference>
<accession>A0A1I5SKN1</accession>
<gene>
    <name evidence="2" type="ORF">SAMN05421810_103173</name>
</gene>
<protein>
    <submittedName>
        <fullName evidence="2">Uncharacterized protein</fullName>
    </submittedName>
</protein>
<proteinExistence type="predicted"/>
<evidence type="ECO:0000313" key="2">
    <source>
        <dbReference type="EMBL" id="SFP71279.1"/>
    </source>
</evidence>
<feature type="compositionally biased region" description="Pro residues" evidence="1">
    <location>
        <begin position="48"/>
        <end position="59"/>
    </location>
</feature>
<feature type="compositionally biased region" description="Low complexity" evidence="1">
    <location>
        <begin position="221"/>
        <end position="232"/>
    </location>
</feature>
<dbReference type="AlphaFoldDB" id="A0A1I5SKN1"/>
<feature type="compositionally biased region" description="Low complexity" evidence="1">
    <location>
        <begin position="160"/>
        <end position="175"/>
    </location>
</feature>
<name>A0A1I5SKN1_9PSEU</name>
<sequence>MWCARSPSARSGVAAAVYAPGRDTPNRARGTIAPGSGHAPPHGLQAPAIPPPHPDPKPPCGRGWRVKALFPALTRRPRPSTQSGFGVGTHLGRGGPHTWDGVGPHTRQRGQPGAGRGSDGLSGGTSGRLRGTAVADSRMRPAYPARGTATANSRTGFACPARGAGRRTPGPGARAPKPRRPRVASERGDTWRPEPGKLSPSTGSDPQISRSPSQHPHRRYAGSAAGPRGGRAVSRDGFVTVREVVVCSGELVALRVE</sequence>
<organism evidence="2 3">
    <name type="scientific">Amycolatopsis arida</name>
    <dbReference type="NCBI Taxonomy" id="587909"/>
    <lineage>
        <taxon>Bacteria</taxon>
        <taxon>Bacillati</taxon>
        <taxon>Actinomycetota</taxon>
        <taxon>Actinomycetes</taxon>
        <taxon>Pseudonocardiales</taxon>
        <taxon>Pseudonocardiaceae</taxon>
        <taxon>Amycolatopsis</taxon>
    </lineage>
</organism>
<feature type="compositionally biased region" description="Gly residues" evidence="1">
    <location>
        <begin position="112"/>
        <end position="126"/>
    </location>
</feature>
<evidence type="ECO:0000313" key="3">
    <source>
        <dbReference type="Proteomes" id="UP000198727"/>
    </source>
</evidence>
<feature type="compositionally biased region" description="Gly residues" evidence="1">
    <location>
        <begin position="85"/>
        <end position="95"/>
    </location>
</feature>
<feature type="compositionally biased region" description="Basic and acidic residues" evidence="1">
    <location>
        <begin position="183"/>
        <end position="195"/>
    </location>
</feature>
<feature type="region of interest" description="Disordered" evidence="1">
    <location>
        <begin position="1"/>
        <end position="233"/>
    </location>
</feature>
<dbReference type="Proteomes" id="UP000198727">
    <property type="component" value="Unassembled WGS sequence"/>
</dbReference>
<keyword evidence="3" id="KW-1185">Reference proteome</keyword>
<feature type="compositionally biased region" description="Polar residues" evidence="1">
    <location>
        <begin position="199"/>
        <end position="214"/>
    </location>
</feature>
<evidence type="ECO:0000256" key="1">
    <source>
        <dbReference type="SAM" id="MobiDB-lite"/>
    </source>
</evidence>